<organism evidence="5 6">
    <name type="scientific">Suillus subaureus</name>
    <dbReference type="NCBI Taxonomy" id="48587"/>
    <lineage>
        <taxon>Eukaryota</taxon>
        <taxon>Fungi</taxon>
        <taxon>Dikarya</taxon>
        <taxon>Basidiomycota</taxon>
        <taxon>Agaricomycotina</taxon>
        <taxon>Agaricomycetes</taxon>
        <taxon>Agaricomycetidae</taxon>
        <taxon>Boletales</taxon>
        <taxon>Suillineae</taxon>
        <taxon>Suillaceae</taxon>
        <taxon>Suillus</taxon>
    </lineage>
</organism>
<dbReference type="Gene3D" id="3.60.20.30">
    <property type="entry name" value="(Glycosyl)asparaginase"/>
    <property type="match status" value="1"/>
</dbReference>
<proteinExistence type="predicted"/>
<keyword evidence="6" id="KW-1185">Reference proteome</keyword>
<dbReference type="Pfam" id="PF01112">
    <property type="entry name" value="Asparaginase_2"/>
    <property type="match status" value="3"/>
</dbReference>
<dbReference type="EMBL" id="JABBWG010000026">
    <property type="protein sequence ID" value="KAG1812425.1"/>
    <property type="molecule type" value="Genomic_DNA"/>
</dbReference>
<name>A0A9P7JB91_9AGAM</name>
<dbReference type="GeneID" id="64630246"/>
<dbReference type="OrthoDB" id="2262349at2759"/>
<dbReference type="PANTHER" id="PTHR10188:SF43">
    <property type="entry name" value="ASPARAGINASE (EUROFUNG)"/>
    <property type="match status" value="1"/>
</dbReference>
<feature type="binding site" evidence="2">
    <location>
        <begin position="267"/>
        <end position="270"/>
    </location>
    <ligand>
        <name>substrate</name>
    </ligand>
</feature>
<evidence type="ECO:0000256" key="1">
    <source>
        <dbReference type="PIRSR" id="PIRSR600246-1"/>
    </source>
</evidence>
<protein>
    <submittedName>
        <fullName evidence="5">Asparaginase</fullName>
    </submittedName>
</protein>
<feature type="site" description="Cleavage; by autolysis" evidence="3">
    <location>
        <begin position="194"/>
        <end position="195"/>
    </location>
</feature>
<dbReference type="GO" id="GO:0005737">
    <property type="term" value="C:cytoplasm"/>
    <property type="evidence" value="ECO:0007669"/>
    <property type="project" value="TreeGrafter"/>
</dbReference>
<feature type="binding site" evidence="2">
    <location>
        <begin position="223"/>
        <end position="226"/>
    </location>
    <ligand>
        <name>substrate</name>
    </ligand>
</feature>
<dbReference type="SUPFAM" id="SSF56235">
    <property type="entry name" value="N-terminal nucleophile aminohydrolases (Ntn hydrolases)"/>
    <property type="match status" value="1"/>
</dbReference>
<feature type="active site" description="Nucleophile" evidence="1">
    <location>
        <position position="195"/>
    </location>
</feature>
<gene>
    <name evidence="5" type="ORF">BJ212DRAFT_1369653</name>
</gene>
<comment type="caution">
    <text evidence="5">The sequence shown here is derived from an EMBL/GenBank/DDBJ whole genome shotgun (WGS) entry which is preliminary data.</text>
</comment>
<reference evidence="5" key="1">
    <citation type="journal article" date="2020" name="New Phytol.">
        <title>Comparative genomics reveals dynamic genome evolution in host specialist ectomycorrhizal fungi.</title>
        <authorList>
            <person name="Lofgren L.A."/>
            <person name="Nguyen N.H."/>
            <person name="Vilgalys R."/>
            <person name="Ruytinx J."/>
            <person name="Liao H.L."/>
            <person name="Branco S."/>
            <person name="Kuo A."/>
            <person name="LaButti K."/>
            <person name="Lipzen A."/>
            <person name="Andreopoulos W."/>
            <person name="Pangilinan J."/>
            <person name="Riley R."/>
            <person name="Hundley H."/>
            <person name="Na H."/>
            <person name="Barry K."/>
            <person name="Grigoriev I.V."/>
            <person name="Stajich J.E."/>
            <person name="Kennedy P.G."/>
        </authorList>
    </citation>
    <scope>NUCLEOTIDE SEQUENCE</scope>
    <source>
        <strain evidence="5">MN1</strain>
    </source>
</reference>
<evidence type="ECO:0000256" key="4">
    <source>
        <dbReference type="SAM" id="MobiDB-lite"/>
    </source>
</evidence>
<dbReference type="InterPro" id="IPR000246">
    <property type="entry name" value="Peptidase_T2"/>
</dbReference>
<dbReference type="RefSeq" id="XP_041190570.1">
    <property type="nucleotide sequence ID" value="XM_041336229.1"/>
</dbReference>
<evidence type="ECO:0000313" key="5">
    <source>
        <dbReference type="EMBL" id="KAG1812425.1"/>
    </source>
</evidence>
<feature type="region of interest" description="Disordered" evidence="4">
    <location>
        <begin position="89"/>
        <end position="112"/>
    </location>
</feature>
<evidence type="ECO:0000256" key="2">
    <source>
        <dbReference type="PIRSR" id="PIRSR600246-2"/>
    </source>
</evidence>
<evidence type="ECO:0000256" key="3">
    <source>
        <dbReference type="PIRSR" id="PIRSR600246-3"/>
    </source>
</evidence>
<dbReference type="PANTHER" id="PTHR10188">
    <property type="entry name" value="L-ASPARAGINASE"/>
    <property type="match status" value="1"/>
</dbReference>
<dbReference type="GO" id="GO:0016787">
    <property type="term" value="F:hydrolase activity"/>
    <property type="evidence" value="ECO:0007669"/>
    <property type="project" value="InterPro"/>
</dbReference>
<dbReference type="InterPro" id="IPR029055">
    <property type="entry name" value="Ntn_hydrolases_N"/>
</dbReference>
<evidence type="ECO:0000313" key="6">
    <source>
        <dbReference type="Proteomes" id="UP000807769"/>
    </source>
</evidence>
<dbReference type="Proteomes" id="UP000807769">
    <property type="component" value="Unassembled WGS sequence"/>
</dbReference>
<dbReference type="CDD" id="cd04701">
    <property type="entry name" value="Asparaginase_2"/>
    <property type="match status" value="1"/>
</dbReference>
<feature type="region of interest" description="Disordered" evidence="4">
    <location>
        <begin position="147"/>
        <end position="181"/>
    </location>
</feature>
<accession>A0A9P7JB91</accession>
<dbReference type="AlphaFoldDB" id="A0A9P7JB91"/>
<sequence length="355" mass="37806">MPASKNANLTLKPGKKSAEPNYVLVIHGGAGTMIREGSTPEQRATGGEAMDAAVEAVSVMEDCPLFNSGHGAVFNVAGKNELETSLMVSKPPASHPAMPSSRRGSSLAPHPMLSGAAAEATGASLGVRQADPSYFWTEARWREHRRGLGLPEDPVEYPRPEIPDDTNSETTDVASLSDDKDKETWEPLDLMPTGTVGAVALDIRGCIAAVTSTGGRTNKLVGRVGDTPVMGCGFWAEEWERDGGLVKRTWDRLRGKSKYQGVGVSGTGDGDYYIRRAAASNIARRMQYLGESLGEASQNVIDDLFKEGGIGGVIALDRDGNVALPLNCSGMYRGVIRPDGVPLTAIFFDEQLTEL</sequence>